<proteinExistence type="predicted"/>
<organism evidence="2 3">
    <name type="scientific">Mya arenaria</name>
    <name type="common">Soft-shell clam</name>
    <dbReference type="NCBI Taxonomy" id="6604"/>
    <lineage>
        <taxon>Eukaryota</taxon>
        <taxon>Metazoa</taxon>
        <taxon>Spiralia</taxon>
        <taxon>Lophotrochozoa</taxon>
        <taxon>Mollusca</taxon>
        <taxon>Bivalvia</taxon>
        <taxon>Autobranchia</taxon>
        <taxon>Heteroconchia</taxon>
        <taxon>Euheterodonta</taxon>
        <taxon>Imparidentia</taxon>
        <taxon>Neoheterodontei</taxon>
        <taxon>Myida</taxon>
        <taxon>Myoidea</taxon>
        <taxon>Myidae</taxon>
        <taxon>Mya</taxon>
    </lineage>
</organism>
<feature type="non-terminal residue" evidence="2">
    <location>
        <position position="403"/>
    </location>
</feature>
<accession>A0ABY7EX44</accession>
<keyword evidence="3" id="KW-1185">Reference proteome</keyword>
<name>A0ABY7EX44_MYAAR</name>
<keyword evidence="1" id="KW-0812">Transmembrane</keyword>
<dbReference type="Proteomes" id="UP001164746">
    <property type="component" value="Chromosome 9"/>
</dbReference>
<reference evidence="2" key="1">
    <citation type="submission" date="2022-11" db="EMBL/GenBank/DDBJ databases">
        <title>Centuries of genome instability and evolution in soft-shell clam transmissible cancer (bioRxiv).</title>
        <authorList>
            <person name="Hart S.F.M."/>
            <person name="Yonemitsu M.A."/>
            <person name="Giersch R.M."/>
            <person name="Beal B.F."/>
            <person name="Arriagada G."/>
            <person name="Davis B.W."/>
            <person name="Ostrander E.A."/>
            <person name="Goff S.P."/>
            <person name="Metzger M.J."/>
        </authorList>
    </citation>
    <scope>NUCLEOTIDE SEQUENCE</scope>
    <source>
        <strain evidence="2">MELC-2E11</strain>
        <tissue evidence="2">Siphon/mantle</tissue>
    </source>
</reference>
<evidence type="ECO:0000313" key="2">
    <source>
        <dbReference type="EMBL" id="WAR14430.1"/>
    </source>
</evidence>
<feature type="transmembrane region" description="Helical" evidence="1">
    <location>
        <begin position="383"/>
        <end position="402"/>
    </location>
</feature>
<evidence type="ECO:0000256" key="1">
    <source>
        <dbReference type="SAM" id="Phobius"/>
    </source>
</evidence>
<gene>
    <name evidence="2" type="ORF">MAR_004535</name>
</gene>
<keyword evidence="1" id="KW-1133">Transmembrane helix</keyword>
<protein>
    <recommendedName>
        <fullName evidence="4">Secreted protein</fullName>
    </recommendedName>
</protein>
<sequence>LPGACLLTLQKSFGECFGKVGLSPEIYLSNSSDHAGALIGANTAEAKEYCNKKQDLFTCMNEVIHKCPGAEQTLSLTGFDLHGMERACMEDMTMAITDLSTKQITQQLNMEVFFEDFCSARVKHVACDGSAWPSCDTQAVSLKNEFECQLIPSRCYNSHKDNIDTICPNTGVPECVRNIHESMNSCFTKFNMKPDMSKGAVFQCMRDVLSQCNLAEAVLSYWGHQQSSVEEAVNVICNDLQMYGKGQQCFSSGNAQTQQCISNTESKMMDLADKQVQKKLSPDAYFRDFCSISMEQLRCDLNGWKTSCAKDVVGLKTEFECSLVQKHCKNLQVRNFNEMCNEATYATALRASGGGGGGNGGGGGSGTAGGAGGQTGPGGVASATSASVFAVLTGVLASLVLLL</sequence>
<keyword evidence="1" id="KW-0472">Membrane</keyword>
<dbReference type="EMBL" id="CP111020">
    <property type="protein sequence ID" value="WAR14430.1"/>
    <property type="molecule type" value="Genomic_DNA"/>
</dbReference>
<evidence type="ECO:0000313" key="3">
    <source>
        <dbReference type="Proteomes" id="UP001164746"/>
    </source>
</evidence>
<evidence type="ECO:0008006" key="4">
    <source>
        <dbReference type="Google" id="ProtNLM"/>
    </source>
</evidence>